<dbReference type="InterPro" id="IPR051458">
    <property type="entry name" value="Cyt/Met_Dipeptidase"/>
</dbReference>
<dbReference type="InterPro" id="IPR011650">
    <property type="entry name" value="Peptidase_M20_dimer"/>
</dbReference>
<evidence type="ECO:0000256" key="2">
    <source>
        <dbReference type="ARBA" id="ARBA00022670"/>
    </source>
</evidence>
<dbReference type="PANTHER" id="PTHR43270">
    <property type="entry name" value="BETA-ALA-HIS DIPEPTIDASE"/>
    <property type="match status" value="1"/>
</dbReference>
<dbReference type="Proteomes" id="UP000292702">
    <property type="component" value="Unassembled WGS sequence"/>
</dbReference>
<dbReference type="EMBL" id="RWJN01000100">
    <property type="protein sequence ID" value="TCD67363.1"/>
    <property type="molecule type" value="Genomic_DNA"/>
</dbReference>
<evidence type="ECO:0000313" key="6">
    <source>
        <dbReference type="EMBL" id="TCD67363.1"/>
    </source>
</evidence>
<dbReference type="EMBL" id="RWJN01000060">
    <property type="protein sequence ID" value="TCD68681.1"/>
    <property type="molecule type" value="Genomic_DNA"/>
</dbReference>
<dbReference type="Gene3D" id="3.30.70.360">
    <property type="match status" value="1"/>
</dbReference>
<dbReference type="Pfam" id="PF07687">
    <property type="entry name" value="M20_dimer"/>
    <property type="match status" value="1"/>
</dbReference>
<dbReference type="PANTHER" id="PTHR43270:SF4">
    <property type="entry name" value="CARNOSINE DIPEPTIDASE 2, ISOFORM A"/>
    <property type="match status" value="1"/>
</dbReference>
<keyword evidence="2" id="KW-0645">Protease</keyword>
<reference evidence="6 8" key="1">
    <citation type="submission" date="2018-11" db="EMBL/GenBank/DDBJ databases">
        <title>Genome assembly of Steccherinum ochraceum LE-BIN_3174, the white-rot fungus of the Steccherinaceae family (The Residual Polyporoid clade, Polyporales, Basidiomycota).</title>
        <authorList>
            <person name="Fedorova T.V."/>
            <person name="Glazunova O.A."/>
            <person name="Landesman E.O."/>
            <person name="Moiseenko K.V."/>
            <person name="Psurtseva N.V."/>
            <person name="Savinova O.S."/>
            <person name="Shakhova N.V."/>
            <person name="Tyazhelova T.V."/>
            <person name="Vasina D.V."/>
        </authorList>
    </citation>
    <scope>NUCLEOTIDE SEQUENCE [LARGE SCALE GENOMIC DNA]</scope>
    <source>
        <strain evidence="6 8">LE-BIN_3174</strain>
    </source>
</reference>
<feature type="domain" description="Peptidase M20 dimerisation" evidence="5">
    <location>
        <begin position="216"/>
        <end position="373"/>
    </location>
</feature>
<dbReference type="Pfam" id="PF01546">
    <property type="entry name" value="Peptidase_M20"/>
    <property type="match status" value="1"/>
</dbReference>
<evidence type="ECO:0000259" key="5">
    <source>
        <dbReference type="Pfam" id="PF07687"/>
    </source>
</evidence>
<evidence type="ECO:0000313" key="7">
    <source>
        <dbReference type="EMBL" id="TCD68681.1"/>
    </source>
</evidence>
<keyword evidence="8" id="KW-1185">Reference proteome</keyword>
<dbReference type="InterPro" id="IPR002933">
    <property type="entry name" value="Peptidase_M20"/>
</dbReference>
<keyword evidence="3" id="KW-0479">Metal-binding</keyword>
<evidence type="ECO:0000256" key="4">
    <source>
        <dbReference type="ARBA" id="ARBA00022801"/>
    </source>
</evidence>
<dbReference type="STRING" id="92696.A0A4R0RKD3"/>
<evidence type="ECO:0000256" key="1">
    <source>
        <dbReference type="ARBA" id="ARBA00006247"/>
    </source>
</evidence>
<dbReference type="SUPFAM" id="SSF53187">
    <property type="entry name" value="Zn-dependent exopeptidases"/>
    <property type="match status" value="1"/>
</dbReference>
<comment type="caution">
    <text evidence="6">The sequence shown here is derived from an EMBL/GenBank/DDBJ whole genome shotgun (WGS) entry which is preliminary data.</text>
</comment>
<evidence type="ECO:0000313" key="8">
    <source>
        <dbReference type="Proteomes" id="UP000292702"/>
    </source>
</evidence>
<protein>
    <recommendedName>
        <fullName evidence="5">Peptidase M20 dimerisation domain-containing protein</fullName>
    </recommendedName>
</protein>
<dbReference type="GO" id="GO:0006508">
    <property type="term" value="P:proteolysis"/>
    <property type="evidence" value="ECO:0007669"/>
    <property type="project" value="UniProtKB-KW"/>
</dbReference>
<evidence type="ECO:0000256" key="3">
    <source>
        <dbReference type="ARBA" id="ARBA00022723"/>
    </source>
</evidence>
<proteinExistence type="inferred from homology"/>
<organism evidence="6 8">
    <name type="scientific">Steccherinum ochraceum</name>
    <dbReference type="NCBI Taxonomy" id="92696"/>
    <lineage>
        <taxon>Eukaryota</taxon>
        <taxon>Fungi</taxon>
        <taxon>Dikarya</taxon>
        <taxon>Basidiomycota</taxon>
        <taxon>Agaricomycotina</taxon>
        <taxon>Agaricomycetes</taxon>
        <taxon>Polyporales</taxon>
        <taxon>Steccherinaceae</taxon>
        <taxon>Steccherinum</taxon>
    </lineage>
</organism>
<name>A0A4R0RKD3_9APHY</name>
<dbReference type="Gene3D" id="3.40.630.10">
    <property type="entry name" value="Zn peptidases"/>
    <property type="match status" value="1"/>
</dbReference>
<comment type="similarity">
    <text evidence="1">Belongs to the peptidase M20A family.</text>
</comment>
<keyword evidence="4" id="KW-0378">Hydrolase</keyword>
<sequence>MSNLTAFLDYVKDNDHQDAFIQRLSDAVAIKSVSGDPSLRSNVQDMVNWFEGQLHDVGVETQQVDLGYQNGADGQPLKVPNAILGRIGSDPKKKTVLVYGHMDVQPADQQDGWNTDPFTLTVDKDAGTMIGRGATDDKGPICAWVNALEAHKAQGLELPVNMRFCFEAMEESGGEGLDELIYTEAAKGDQGYFDNVDCVCISDNYWLNARSPIVTYGLRGIAYFEVTITGPGQDLHSGMWGNVVYEPMTDLVNLMSQLVRNDDHIMIDGAYDGISDPTPDEIAQYKAMDYTLDDLKQAVGGDVALSDDVAELLMGRMRWPSLSLHGIRGASSDDSSATVIPAKVIGKFSLRLVPPQTPEDIEKKVSDYVHNVFKSLDTKSTLTSITMTSGGLPWITDDTDWNYQAADAATKDVYDKTPDHTREGGSIPVVLTFSDALGVSCLLLPVGRGDDGAHSTNEKLDISNYIGGTKLLGTYLYKVAEADVPAKKPAGSNYGRKQRRL</sequence>
<dbReference type="GO" id="GO:0046872">
    <property type="term" value="F:metal ion binding"/>
    <property type="evidence" value="ECO:0007669"/>
    <property type="project" value="UniProtKB-KW"/>
</dbReference>
<dbReference type="AlphaFoldDB" id="A0A4R0RKD3"/>
<dbReference type="OrthoDB" id="7832001at2759"/>
<accession>A0A4R0RKD3</accession>
<dbReference type="GO" id="GO:0008233">
    <property type="term" value="F:peptidase activity"/>
    <property type="evidence" value="ECO:0007669"/>
    <property type="project" value="UniProtKB-KW"/>
</dbReference>
<gene>
    <name evidence="6" type="ORF">EIP91_000230</name>
    <name evidence="7" type="ORF">EIP91_010203</name>
</gene>